<keyword evidence="9" id="KW-0408">Iron</keyword>
<dbReference type="GO" id="GO:0051537">
    <property type="term" value="F:2 iron, 2 sulfur cluster binding"/>
    <property type="evidence" value="ECO:0007669"/>
    <property type="project" value="UniProtKB-KW"/>
</dbReference>
<evidence type="ECO:0000256" key="5">
    <source>
        <dbReference type="ARBA" id="ARBA00022485"/>
    </source>
</evidence>
<dbReference type="PANTHER" id="PTHR11921">
    <property type="entry name" value="SUCCINATE DEHYDROGENASE IRON-SULFUR PROTEIN"/>
    <property type="match status" value="1"/>
</dbReference>
<evidence type="ECO:0000313" key="14">
    <source>
        <dbReference type="Proteomes" id="UP000294071"/>
    </source>
</evidence>
<dbReference type="NCBIfam" id="NF009052">
    <property type="entry name" value="PRK12386.1"/>
    <property type="match status" value="1"/>
</dbReference>
<keyword evidence="14" id="KW-1185">Reference proteome</keyword>
<dbReference type="InterPro" id="IPR025192">
    <property type="entry name" value="Succ_DH/fum_Rdtase_N"/>
</dbReference>
<keyword evidence="8" id="KW-0560">Oxidoreductase</keyword>
<evidence type="ECO:0000256" key="7">
    <source>
        <dbReference type="ARBA" id="ARBA00022723"/>
    </source>
</evidence>
<dbReference type="InterPro" id="IPR050573">
    <property type="entry name" value="SDH/FRD_Iron-Sulfur"/>
</dbReference>
<sequence length="259" mass="29492">MMAYDLKLRVWRGDGDGGELTDYTVEVSDGEVVLDALHRLQATQTGDLAIRWNCKAGKCGSCSAEINGRPRLMCMTRLSDFDETETITVTPMRTFPVIRDLVTDVSFNYEKAKELPYAELGPRDADGKRRMMQVDVERGQEFRKCIECFLCQDVCHVVRDHEDNKQHFAGPRFFIRYAELDMHPLDTHDRRKLAQDAAGLGMCNITKCCTEVCPEGIHITDNAIIPMKERVVDRKYDPLVWLGSKIGLRNKDNDGRAEV</sequence>
<dbReference type="PROSITE" id="PS51085">
    <property type="entry name" value="2FE2S_FER_2"/>
    <property type="match status" value="1"/>
</dbReference>
<keyword evidence="7" id="KW-0479">Metal-binding</keyword>
<dbReference type="InterPro" id="IPR017896">
    <property type="entry name" value="4Fe4S_Fe-S-bd"/>
</dbReference>
<keyword evidence="10" id="KW-0411">Iron-sulfur</keyword>
<dbReference type="InterPro" id="IPR036010">
    <property type="entry name" value="2Fe-2S_ferredoxin-like_sf"/>
</dbReference>
<comment type="similarity">
    <text evidence="4">Belongs to the succinate dehydrogenase/fumarate reductase iron-sulfur protein family.</text>
</comment>
<dbReference type="PROSITE" id="PS00197">
    <property type="entry name" value="2FE2S_FER_1"/>
    <property type="match status" value="1"/>
</dbReference>
<dbReference type="InterPro" id="IPR009051">
    <property type="entry name" value="Helical_ferredxn"/>
</dbReference>
<dbReference type="GO" id="GO:0046872">
    <property type="term" value="F:metal ion binding"/>
    <property type="evidence" value="ECO:0007669"/>
    <property type="project" value="UniProtKB-KW"/>
</dbReference>
<keyword evidence="6" id="KW-0001">2Fe-2S</keyword>
<reference evidence="13 14" key="1">
    <citation type="submission" date="2019-01" db="EMBL/GenBank/DDBJ databases">
        <title>Novel species of Nocardioides.</title>
        <authorList>
            <person name="Liu Q."/>
            <person name="Xin Y.-H."/>
        </authorList>
    </citation>
    <scope>NUCLEOTIDE SEQUENCE [LARGE SCALE GENOMIC DNA]</scope>
    <source>
        <strain evidence="13 14">CGMCC 4.6882</strain>
    </source>
</reference>
<dbReference type="AlphaFoldDB" id="A0A4Q2S2F6"/>
<evidence type="ECO:0000259" key="12">
    <source>
        <dbReference type="PROSITE" id="PS51085"/>
    </source>
</evidence>
<evidence type="ECO:0000256" key="10">
    <source>
        <dbReference type="ARBA" id="ARBA00023014"/>
    </source>
</evidence>
<evidence type="ECO:0000256" key="9">
    <source>
        <dbReference type="ARBA" id="ARBA00023004"/>
    </source>
</evidence>
<comment type="caution">
    <text evidence="13">The sequence shown here is derived from an EMBL/GenBank/DDBJ whole genome shotgun (WGS) entry which is preliminary data.</text>
</comment>
<dbReference type="CDD" id="cd00207">
    <property type="entry name" value="fer2"/>
    <property type="match status" value="1"/>
</dbReference>
<dbReference type="NCBIfam" id="TIGR00384">
    <property type="entry name" value="dhsB"/>
    <property type="match status" value="1"/>
</dbReference>
<keyword evidence="5" id="KW-0004">4Fe-4S</keyword>
<organism evidence="13 14">
    <name type="scientific">Nocardioides oleivorans</name>
    <dbReference type="NCBI Taxonomy" id="273676"/>
    <lineage>
        <taxon>Bacteria</taxon>
        <taxon>Bacillati</taxon>
        <taxon>Actinomycetota</taxon>
        <taxon>Actinomycetes</taxon>
        <taxon>Propionibacteriales</taxon>
        <taxon>Nocardioidaceae</taxon>
        <taxon>Nocardioides</taxon>
    </lineage>
</organism>
<evidence type="ECO:0000256" key="3">
    <source>
        <dbReference type="ARBA" id="ARBA00005163"/>
    </source>
</evidence>
<dbReference type="GO" id="GO:0016491">
    <property type="term" value="F:oxidoreductase activity"/>
    <property type="evidence" value="ECO:0007669"/>
    <property type="project" value="UniProtKB-KW"/>
</dbReference>
<dbReference type="SUPFAM" id="SSF46548">
    <property type="entry name" value="alpha-helical ferredoxin"/>
    <property type="match status" value="1"/>
</dbReference>
<name>A0A4Q2S2F6_9ACTN</name>
<dbReference type="InterPro" id="IPR001041">
    <property type="entry name" value="2Fe-2S_ferredoxin-type"/>
</dbReference>
<protein>
    <submittedName>
        <fullName evidence="13">Succinate dehydrogenase/fumarate reductase iron-sulfur subunit</fullName>
    </submittedName>
</protein>
<dbReference type="Gene3D" id="3.10.20.30">
    <property type="match status" value="1"/>
</dbReference>
<accession>A0A4Q2S2F6</accession>
<dbReference type="EMBL" id="SDWT01000001">
    <property type="protein sequence ID" value="RYB95698.1"/>
    <property type="molecule type" value="Genomic_DNA"/>
</dbReference>
<comment type="cofactor">
    <cofactor evidence="1">
        <name>[3Fe-4S] cluster</name>
        <dbReference type="ChEBI" id="CHEBI:21137"/>
    </cofactor>
</comment>
<dbReference type="Gene3D" id="1.10.1060.10">
    <property type="entry name" value="Alpha-helical ferredoxin"/>
    <property type="match status" value="1"/>
</dbReference>
<evidence type="ECO:0000313" key="13">
    <source>
        <dbReference type="EMBL" id="RYB95698.1"/>
    </source>
</evidence>
<dbReference type="OrthoDB" id="9804391at2"/>
<gene>
    <name evidence="13" type="ORF">EUA93_01695</name>
</gene>
<dbReference type="SUPFAM" id="SSF54292">
    <property type="entry name" value="2Fe-2S ferredoxin-like"/>
    <property type="match status" value="1"/>
</dbReference>
<dbReference type="Proteomes" id="UP000294071">
    <property type="component" value="Unassembled WGS sequence"/>
</dbReference>
<dbReference type="GO" id="GO:0051539">
    <property type="term" value="F:4 iron, 4 sulfur cluster binding"/>
    <property type="evidence" value="ECO:0007669"/>
    <property type="project" value="UniProtKB-KW"/>
</dbReference>
<comment type="cofactor">
    <cofactor evidence="11">
        <name>[2Fe-2S] cluster</name>
        <dbReference type="ChEBI" id="CHEBI:190135"/>
    </cofactor>
</comment>
<dbReference type="InterPro" id="IPR006058">
    <property type="entry name" value="2Fe2S_fd_BS"/>
</dbReference>
<evidence type="ECO:0000256" key="11">
    <source>
        <dbReference type="ARBA" id="ARBA00034078"/>
    </source>
</evidence>
<comment type="cofactor">
    <cofactor evidence="2">
        <name>[4Fe-4S] cluster</name>
        <dbReference type="ChEBI" id="CHEBI:49883"/>
    </cofactor>
</comment>
<feature type="domain" description="2Fe-2S ferredoxin-type" evidence="12">
    <location>
        <begin position="6"/>
        <end position="93"/>
    </location>
</feature>
<proteinExistence type="inferred from homology"/>
<evidence type="ECO:0000256" key="2">
    <source>
        <dbReference type="ARBA" id="ARBA00001966"/>
    </source>
</evidence>
<dbReference type="Pfam" id="PF13085">
    <property type="entry name" value="Fer2_3"/>
    <property type="match status" value="1"/>
</dbReference>
<dbReference type="Pfam" id="PF13183">
    <property type="entry name" value="Fer4_8"/>
    <property type="match status" value="1"/>
</dbReference>
<evidence type="ECO:0000256" key="1">
    <source>
        <dbReference type="ARBA" id="ARBA00001927"/>
    </source>
</evidence>
<dbReference type="GO" id="GO:0022904">
    <property type="term" value="P:respiratory electron transport chain"/>
    <property type="evidence" value="ECO:0007669"/>
    <property type="project" value="TreeGrafter"/>
</dbReference>
<evidence type="ECO:0000256" key="4">
    <source>
        <dbReference type="ARBA" id="ARBA00009433"/>
    </source>
</evidence>
<dbReference type="PANTHER" id="PTHR11921:SF29">
    <property type="entry name" value="SUCCINATE DEHYDROGENASE [UBIQUINONE] IRON-SULFUR SUBUNIT, MITOCHONDRIAL"/>
    <property type="match status" value="1"/>
</dbReference>
<dbReference type="GO" id="GO:0009055">
    <property type="term" value="F:electron transfer activity"/>
    <property type="evidence" value="ECO:0007669"/>
    <property type="project" value="InterPro"/>
</dbReference>
<dbReference type="InterPro" id="IPR012675">
    <property type="entry name" value="Beta-grasp_dom_sf"/>
</dbReference>
<comment type="pathway">
    <text evidence="3">Carbohydrate metabolism; tricarboxylic acid cycle.</text>
</comment>
<dbReference type="InterPro" id="IPR004489">
    <property type="entry name" value="Succ_DH/fum_Rdtase_Fe-S"/>
</dbReference>
<dbReference type="GO" id="GO:0006099">
    <property type="term" value="P:tricarboxylic acid cycle"/>
    <property type="evidence" value="ECO:0007669"/>
    <property type="project" value="InterPro"/>
</dbReference>
<evidence type="ECO:0000256" key="8">
    <source>
        <dbReference type="ARBA" id="ARBA00023002"/>
    </source>
</evidence>
<dbReference type="GO" id="GO:0005886">
    <property type="term" value="C:plasma membrane"/>
    <property type="evidence" value="ECO:0007669"/>
    <property type="project" value="TreeGrafter"/>
</dbReference>
<evidence type="ECO:0000256" key="6">
    <source>
        <dbReference type="ARBA" id="ARBA00022714"/>
    </source>
</evidence>